<keyword evidence="2 6" id="KW-0378">Hydrolase</keyword>
<dbReference type="Gene3D" id="2.60.40.10">
    <property type="entry name" value="Immunoglobulins"/>
    <property type="match status" value="1"/>
</dbReference>
<keyword evidence="3 6" id="KW-0119">Carbohydrate metabolism</keyword>
<feature type="active site" evidence="7">
    <location>
        <position position="657"/>
    </location>
</feature>
<accession>A0A5B8VH74</accession>
<dbReference type="RefSeq" id="WP_146779715.1">
    <property type="nucleotide sequence ID" value="NZ_CP042434.1"/>
</dbReference>
<dbReference type="PANTHER" id="PTHR22298">
    <property type="entry name" value="ENDO-1,4-BETA-GLUCANASE"/>
    <property type="match status" value="1"/>
</dbReference>
<keyword evidence="8" id="KW-0136">Cellulose degradation</keyword>
<sequence>MIFQLATTKKEICREMRMEGFLSEVRGSKRPKPGESVGLRHRQTDHLFKKEVQKAANGLHLGSTIHQLSIPSNGLFLIRYRKIINWPMVAFLTLALLLTQPAASLAQFLTADQPTGGIRINQIGYGKYDHKTAILDSDLFPGQRIPAFYIIALNQNADTVFTGQLHPTGKDIYSGKKNLEADFTKFTKTGHYYLSIPGQGTSYPFTIAVHPFKALLSASLKAYYYNRASMQISDTYGGIWARQEGHPDSMVYIHPSASSSSRPKGAVISAPGGWYDAGDYNKYIVNSGITMNTLFCAFEDYPALFKGTALDIPRASAVLPDILNELLYNLRWMLRMQDPADGGVYHKLSSASFDKMEMPAKDHDKRYVVQKSTAATLDFVSVMANAARILAPYKAHLPGLTDSLQEAAQLAWKWAEANPAVRYDQDAMNKKFNPDITTGAYGDKNLSDEWYLAACSMLQSTLDPKYLTAVQKYTPQHISIPSWSQVAAIGCIYLTKSNFSNLLNETVWNLQKRTQLIALQQQAKQAIIYLADQLIHQVNAGFNTVMGGRKTDFNWGSNSNCANQGWILMEAYRLTGKVDYRQAAISNLDYLLGKNPTGYCFVTGFGSLSPLHPHHRISISDKVEAPVPGWLVGGPNPGRQDGVKGYPSEQADLSYIDNDQAYSVNEVAINWNAPLVYLLAAIEATEPASKN</sequence>
<evidence type="ECO:0000313" key="12">
    <source>
        <dbReference type="EMBL" id="QEC70451.1"/>
    </source>
</evidence>
<keyword evidence="9" id="KW-0812">Transmembrane</keyword>
<evidence type="ECO:0000256" key="9">
    <source>
        <dbReference type="SAM" id="Phobius"/>
    </source>
</evidence>
<protein>
    <recommendedName>
        <fullName evidence="8">Endoglucanase</fullName>
        <ecNumber evidence="8">3.2.1.4</ecNumber>
    </recommendedName>
</protein>
<evidence type="ECO:0000256" key="7">
    <source>
        <dbReference type="PROSITE-ProRule" id="PRU10060"/>
    </source>
</evidence>
<evidence type="ECO:0000256" key="3">
    <source>
        <dbReference type="ARBA" id="ARBA00023277"/>
    </source>
</evidence>
<dbReference type="Gene3D" id="1.50.10.10">
    <property type="match status" value="1"/>
</dbReference>
<dbReference type="InterPro" id="IPR008928">
    <property type="entry name" value="6-hairpin_glycosidase_sf"/>
</dbReference>
<dbReference type="PROSITE" id="PS00592">
    <property type="entry name" value="GH9_2"/>
    <property type="match status" value="1"/>
</dbReference>
<evidence type="ECO:0000259" key="11">
    <source>
        <dbReference type="Pfam" id="PF02927"/>
    </source>
</evidence>
<keyword evidence="5 6" id="KW-0624">Polysaccharide degradation</keyword>
<dbReference type="SUPFAM" id="SSF48208">
    <property type="entry name" value="Six-hairpin glycosidases"/>
    <property type="match status" value="1"/>
</dbReference>
<dbReference type="InterPro" id="IPR018221">
    <property type="entry name" value="Glyco_hydro_9_His_AS"/>
</dbReference>
<dbReference type="AlphaFoldDB" id="A0A5B8VH74"/>
<evidence type="ECO:0000256" key="8">
    <source>
        <dbReference type="RuleBase" id="RU361166"/>
    </source>
</evidence>
<dbReference type="EMBL" id="CP042434">
    <property type="protein sequence ID" value="QEC70451.1"/>
    <property type="molecule type" value="Genomic_DNA"/>
</dbReference>
<evidence type="ECO:0000256" key="1">
    <source>
        <dbReference type="ARBA" id="ARBA00007072"/>
    </source>
</evidence>
<dbReference type="OrthoDB" id="9808897at2"/>
<dbReference type="CDD" id="cd02850">
    <property type="entry name" value="E_set_Cellulase_N"/>
    <property type="match status" value="1"/>
</dbReference>
<organism evidence="12 13">
    <name type="scientific">Arachidicoccus ginsenosidivorans</name>
    <dbReference type="NCBI Taxonomy" id="496057"/>
    <lineage>
        <taxon>Bacteria</taxon>
        <taxon>Pseudomonadati</taxon>
        <taxon>Bacteroidota</taxon>
        <taxon>Chitinophagia</taxon>
        <taxon>Chitinophagales</taxon>
        <taxon>Chitinophagaceae</taxon>
        <taxon>Arachidicoccus</taxon>
    </lineage>
</organism>
<keyword evidence="4 6" id="KW-0326">Glycosidase</keyword>
<dbReference type="InterPro" id="IPR014756">
    <property type="entry name" value="Ig_E-set"/>
</dbReference>
<evidence type="ECO:0000313" key="13">
    <source>
        <dbReference type="Proteomes" id="UP000321291"/>
    </source>
</evidence>
<dbReference type="SUPFAM" id="SSF81296">
    <property type="entry name" value="E set domains"/>
    <property type="match status" value="1"/>
</dbReference>
<dbReference type="InterPro" id="IPR001701">
    <property type="entry name" value="Glyco_hydro_9"/>
</dbReference>
<dbReference type="Pfam" id="PF00759">
    <property type="entry name" value="Glyco_hydro_9"/>
    <property type="match status" value="1"/>
</dbReference>
<dbReference type="InterPro" id="IPR013783">
    <property type="entry name" value="Ig-like_fold"/>
</dbReference>
<dbReference type="GO" id="GO:0008810">
    <property type="term" value="F:cellulase activity"/>
    <property type="evidence" value="ECO:0007669"/>
    <property type="project" value="UniProtKB-EC"/>
</dbReference>
<comment type="catalytic activity">
    <reaction evidence="8">
        <text>Endohydrolysis of (1-&gt;4)-beta-D-glucosidic linkages in cellulose, lichenin and cereal beta-D-glucans.</text>
        <dbReference type="EC" id="3.2.1.4"/>
    </reaction>
</comment>
<dbReference type="Pfam" id="PF02927">
    <property type="entry name" value="CelD_N"/>
    <property type="match status" value="1"/>
</dbReference>
<dbReference type="PROSITE" id="PS00698">
    <property type="entry name" value="GH9_3"/>
    <property type="match status" value="1"/>
</dbReference>
<keyword evidence="9" id="KW-0472">Membrane</keyword>
<feature type="domain" description="Glycoside hydrolase family 9" evidence="10">
    <location>
        <begin position="212"/>
        <end position="679"/>
    </location>
</feature>
<feature type="active site" evidence="7">
    <location>
        <position position="666"/>
    </location>
</feature>
<feature type="active site" evidence="6">
    <location>
        <position position="614"/>
    </location>
</feature>
<dbReference type="EC" id="3.2.1.4" evidence="8"/>
<dbReference type="InterPro" id="IPR033126">
    <property type="entry name" value="Glyco_hydro_9_Asp/Glu_AS"/>
</dbReference>
<feature type="domain" description="Cellulase Ig-like" evidence="11">
    <location>
        <begin position="116"/>
        <end position="200"/>
    </location>
</feature>
<evidence type="ECO:0000256" key="5">
    <source>
        <dbReference type="ARBA" id="ARBA00023326"/>
    </source>
</evidence>
<comment type="similarity">
    <text evidence="1 6 8">Belongs to the glycosyl hydrolase 9 (cellulase E) family.</text>
</comment>
<evidence type="ECO:0000256" key="4">
    <source>
        <dbReference type="ARBA" id="ARBA00023295"/>
    </source>
</evidence>
<proteinExistence type="inferred from homology"/>
<gene>
    <name evidence="12" type="ORF">FSB73_00735</name>
</gene>
<keyword evidence="9" id="KW-1133">Transmembrane helix</keyword>
<reference evidence="12 13" key="1">
    <citation type="journal article" date="2017" name="Int. J. Syst. Evol. Microbiol.">
        <title>Arachidicoccus ginsenosidivorans sp. nov., with ginsenoside-converting activity isolated from ginseng cultivating soil.</title>
        <authorList>
            <person name="Siddiqi M.Z."/>
            <person name="Aslam Z."/>
            <person name="Im W.T."/>
        </authorList>
    </citation>
    <scope>NUCLEOTIDE SEQUENCE [LARGE SCALE GENOMIC DNA]</scope>
    <source>
        <strain evidence="12 13">Gsoil 809</strain>
    </source>
</reference>
<feature type="transmembrane region" description="Helical" evidence="9">
    <location>
        <begin position="83"/>
        <end position="103"/>
    </location>
</feature>
<dbReference type="InterPro" id="IPR004197">
    <property type="entry name" value="Cellulase_Ig-like"/>
</dbReference>
<name>A0A5B8VH74_9BACT</name>
<evidence type="ECO:0000259" key="10">
    <source>
        <dbReference type="Pfam" id="PF00759"/>
    </source>
</evidence>
<dbReference type="Proteomes" id="UP000321291">
    <property type="component" value="Chromosome"/>
</dbReference>
<dbReference type="KEGG" id="agi:FSB73_00735"/>
<evidence type="ECO:0000256" key="6">
    <source>
        <dbReference type="PROSITE-ProRule" id="PRU10059"/>
    </source>
</evidence>
<dbReference type="GO" id="GO:0030245">
    <property type="term" value="P:cellulose catabolic process"/>
    <property type="evidence" value="ECO:0007669"/>
    <property type="project" value="UniProtKB-KW"/>
</dbReference>
<dbReference type="InterPro" id="IPR012341">
    <property type="entry name" value="6hp_glycosidase-like_sf"/>
</dbReference>
<keyword evidence="13" id="KW-1185">Reference proteome</keyword>
<evidence type="ECO:0000256" key="2">
    <source>
        <dbReference type="ARBA" id="ARBA00022801"/>
    </source>
</evidence>